<name>A0A6L9SDN3_9ACTN</name>
<evidence type="ECO:0000313" key="5">
    <source>
        <dbReference type="Proteomes" id="UP000475214"/>
    </source>
</evidence>
<feature type="domain" description="Thioesterase TesA-like" evidence="3">
    <location>
        <begin position="23"/>
        <end position="241"/>
    </location>
</feature>
<accession>A0A6L9SDN3</accession>
<dbReference type="SUPFAM" id="SSF53474">
    <property type="entry name" value="alpha/beta-Hydrolases"/>
    <property type="match status" value="1"/>
</dbReference>
<proteinExistence type="inferred from homology"/>
<dbReference type="SMART" id="SM00824">
    <property type="entry name" value="PKS_TE"/>
    <property type="match status" value="1"/>
</dbReference>
<dbReference type="AlphaFoldDB" id="A0A6L9SDN3"/>
<gene>
    <name evidence="4" type="ORF">G1H10_21345</name>
</gene>
<keyword evidence="2" id="KW-0378">Hydrolase</keyword>
<organism evidence="4 5">
    <name type="scientific">Phytoactinopolyspora halotolerans</name>
    <dbReference type="NCBI Taxonomy" id="1981512"/>
    <lineage>
        <taxon>Bacteria</taxon>
        <taxon>Bacillati</taxon>
        <taxon>Actinomycetota</taxon>
        <taxon>Actinomycetes</taxon>
        <taxon>Jiangellales</taxon>
        <taxon>Jiangellaceae</taxon>
        <taxon>Phytoactinopolyspora</taxon>
    </lineage>
</organism>
<protein>
    <submittedName>
        <fullName evidence="4">Thioesterase</fullName>
    </submittedName>
</protein>
<evidence type="ECO:0000259" key="3">
    <source>
        <dbReference type="SMART" id="SM00824"/>
    </source>
</evidence>
<dbReference type="Proteomes" id="UP000475214">
    <property type="component" value="Unassembled WGS sequence"/>
</dbReference>
<evidence type="ECO:0000256" key="1">
    <source>
        <dbReference type="ARBA" id="ARBA00007169"/>
    </source>
</evidence>
<dbReference type="PANTHER" id="PTHR11487">
    <property type="entry name" value="THIOESTERASE"/>
    <property type="match status" value="1"/>
</dbReference>
<dbReference type="EMBL" id="JAAGOA010000016">
    <property type="protein sequence ID" value="NEE02714.1"/>
    <property type="molecule type" value="Genomic_DNA"/>
</dbReference>
<dbReference type="InterPro" id="IPR029058">
    <property type="entry name" value="AB_hydrolase_fold"/>
</dbReference>
<dbReference type="InterPro" id="IPR020802">
    <property type="entry name" value="TesA-like"/>
</dbReference>
<dbReference type="InterPro" id="IPR001031">
    <property type="entry name" value="Thioesterase"/>
</dbReference>
<dbReference type="RefSeq" id="WP_163741524.1">
    <property type="nucleotide sequence ID" value="NZ_JAAGOA010000016.1"/>
</dbReference>
<evidence type="ECO:0000256" key="2">
    <source>
        <dbReference type="ARBA" id="ARBA00022801"/>
    </source>
</evidence>
<dbReference type="GO" id="GO:0016787">
    <property type="term" value="F:hydrolase activity"/>
    <property type="evidence" value="ECO:0007669"/>
    <property type="project" value="UniProtKB-KW"/>
</dbReference>
<comment type="similarity">
    <text evidence="1">Belongs to the thioesterase family.</text>
</comment>
<dbReference type="Pfam" id="PF00975">
    <property type="entry name" value="Thioesterase"/>
    <property type="match status" value="1"/>
</dbReference>
<dbReference type="Gene3D" id="3.40.50.1820">
    <property type="entry name" value="alpha/beta hydrolase"/>
    <property type="match status" value="1"/>
</dbReference>
<comment type="caution">
    <text evidence="4">The sequence shown here is derived from an EMBL/GenBank/DDBJ whole genome shotgun (WGS) entry which is preliminary data.</text>
</comment>
<dbReference type="InterPro" id="IPR012223">
    <property type="entry name" value="TEII"/>
</dbReference>
<dbReference type="GO" id="GO:0008610">
    <property type="term" value="P:lipid biosynthetic process"/>
    <property type="evidence" value="ECO:0007669"/>
    <property type="project" value="TreeGrafter"/>
</dbReference>
<evidence type="ECO:0000313" key="4">
    <source>
        <dbReference type="EMBL" id="NEE02714.1"/>
    </source>
</evidence>
<sequence length="256" mass="28223">MKTPTTRWLRCLQPRPDAATRLICLPHAGGSASAYRAWPQLVGERIEVHTVQYPGREDRFGEPFVDDMATAVDRIAAEIAPLTRRRYALFGHSMGGAIAYEVAALLDRRGLPAPAHLFVSGRQPPVHHRGGTVHTWDDDRLGTELLRLSPANADLLSEPELAALVLPIVRNDYRLIERYRPGERTVLPVPITALIGSDDGELTVAEAGDWASYTDRAFRLHEFPGDHFYLVDRRRAVTDLVAATLGAASVPPLSTP</sequence>
<keyword evidence="5" id="KW-1185">Reference proteome</keyword>
<reference evidence="4 5" key="1">
    <citation type="submission" date="2020-02" db="EMBL/GenBank/DDBJ databases">
        <authorList>
            <person name="Li X.-J."/>
            <person name="Han X.-M."/>
        </authorList>
    </citation>
    <scope>NUCLEOTIDE SEQUENCE [LARGE SCALE GENOMIC DNA]</scope>
    <source>
        <strain evidence="4 5">CCTCC AB 2017055</strain>
    </source>
</reference>
<dbReference type="PANTHER" id="PTHR11487:SF0">
    <property type="entry name" value="S-ACYL FATTY ACID SYNTHASE THIOESTERASE, MEDIUM CHAIN"/>
    <property type="match status" value="1"/>
</dbReference>